<sequence length="39" mass="3882">MIRCVPVTWAVDEGTGGHAALIGALAAALPPRPVKEAAA</sequence>
<protein>
    <submittedName>
        <fullName evidence="1">Uncharacterized protein</fullName>
    </submittedName>
</protein>
<accession>A0A239LGE0</accession>
<proteinExistence type="predicted"/>
<name>A0A239LGE0_9ACTN</name>
<gene>
    <name evidence="1" type="ORF">SAMN05216276_103270</name>
</gene>
<evidence type="ECO:0000313" key="2">
    <source>
        <dbReference type="Proteomes" id="UP000198282"/>
    </source>
</evidence>
<organism evidence="1 2">
    <name type="scientific">Streptosporangium subroseum</name>
    <dbReference type="NCBI Taxonomy" id="106412"/>
    <lineage>
        <taxon>Bacteria</taxon>
        <taxon>Bacillati</taxon>
        <taxon>Actinomycetota</taxon>
        <taxon>Actinomycetes</taxon>
        <taxon>Streptosporangiales</taxon>
        <taxon>Streptosporangiaceae</taxon>
        <taxon>Streptosporangium</taxon>
    </lineage>
</organism>
<reference evidence="1 2" key="1">
    <citation type="submission" date="2017-06" db="EMBL/GenBank/DDBJ databases">
        <authorList>
            <person name="Kim H.J."/>
            <person name="Triplett B.A."/>
        </authorList>
    </citation>
    <scope>NUCLEOTIDE SEQUENCE [LARGE SCALE GENOMIC DNA]</scope>
    <source>
        <strain evidence="1 2">CGMCC 4.2132</strain>
    </source>
</reference>
<dbReference type="AlphaFoldDB" id="A0A239LGE0"/>
<dbReference type="Proteomes" id="UP000198282">
    <property type="component" value="Unassembled WGS sequence"/>
</dbReference>
<keyword evidence="2" id="KW-1185">Reference proteome</keyword>
<dbReference type="EMBL" id="FZOD01000032">
    <property type="protein sequence ID" value="SNT28719.1"/>
    <property type="molecule type" value="Genomic_DNA"/>
</dbReference>
<evidence type="ECO:0000313" key="1">
    <source>
        <dbReference type="EMBL" id="SNT28719.1"/>
    </source>
</evidence>